<keyword evidence="3 5" id="KW-0067">ATP-binding</keyword>
<dbReference type="InterPro" id="IPR050093">
    <property type="entry name" value="ABC_SmlMolc_Importer"/>
</dbReference>
<gene>
    <name evidence="5" type="ORF">DXB12_10320</name>
</gene>
<dbReference type="GO" id="GO:0016887">
    <property type="term" value="F:ATP hydrolysis activity"/>
    <property type="evidence" value="ECO:0007669"/>
    <property type="project" value="InterPro"/>
</dbReference>
<evidence type="ECO:0000313" key="5">
    <source>
        <dbReference type="EMBL" id="RGO49489.1"/>
    </source>
</evidence>
<evidence type="ECO:0000256" key="1">
    <source>
        <dbReference type="ARBA" id="ARBA00022448"/>
    </source>
</evidence>
<evidence type="ECO:0000256" key="2">
    <source>
        <dbReference type="ARBA" id="ARBA00022741"/>
    </source>
</evidence>
<dbReference type="InterPro" id="IPR017871">
    <property type="entry name" value="ABC_transporter-like_CS"/>
</dbReference>
<dbReference type="InterPro" id="IPR003439">
    <property type="entry name" value="ABC_transporter-like_ATP-bd"/>
</dbReference>
<sequence length="272" mass="30593">MIEVKNLNKSFKGISVLKNINLTIQDNEIYGLVGPSGVGKSTLLNCLTGLEIYQSGSIAIDGIKLETLSEFKMRQFRKNMGMIFQNFSLIGRKDAFHNIALPMECWKYPKNEIKNRVEELAELTGIQDKLKCRPSELSGGQKQRVAIARALVMNPKYLLCDECTSALDPKSTVAILGLLKNLQQKFKITIIVVTHEMDVIQNLCERMAILDKGEVSLTGNVKEIFENKPKELKELIGEDNQRISITLDIEDFVGVQKYLNETNTQYKVSGGF</sequence>
<dbReference type="PANTHER" id="PTHR42781">
    <property type="entry name" value="SPERMIDINE/PUTRESCINE IMPORT ATP-BINDING PROTEIN POTA"/>
    <property type="match status" value="1"/>
</dbReference>
<accession>A0A3E5GR91</accession>
<dbReference type="SMART" id="SM00382">
    <property type="entry name" value="AAA"/>
    <property type="match status" value="1"/>
</dbReference>
<feature type="domain" description="ABC transporter" evidence="4">
    <location>
        <begin position="2"/>
        <end position="237"/>
    </location>
</feature>
<evidence type="ECO:0000313" key="6">
    <source>
        <dbReference type="Proteomes" id="UP000261055"/>
    </source>
</evidence>
<dbReference type="AlphaFoldDB" id="A0A3E5GR91"/>
<protein>
    <submittedName>
        <fullName evidence="5">ATP-binding cassette domain-containing protein</fullName>
    </submittedName>
</protein>
<reference evidence="5 6" key="1">
    <citation type="submission" date="2018-08" db="EMBL/GenBank/DDBJ databases">
        <title>A genome reference for cultivated species of the human gut microbiota.</title>
        <authorList>
            <person name="Zou Y."/>
            <person name="Xue W."/>
            <person name="Luo G."/>
        </authorList>
    </citation>
    <scope>NUCLEOTIDE SEQUENCE [LARGE SCALE GENOMIC DNA]</scope>
    <source>
        <strain evidence="5 6">OM02-12</strain>
    </source>
</reference>
<proteinExistence type="predicted"/>
<dbReference type="InterPro" id="IPR003593">
    <property type="entry name" value="AAA+_ATPase"/>
</dbReference>
<dbReference type="InterPro" id="IPR027417">
    <property type="entry name" value="P-loop_NTPase"/>
</dbReference>
<dbReference type="RefSeq" id="WP_117613714.1">
    <property type="nucleotide sequence ID" value="NZ_QSVQ01000012.1"/>
</dbReference>
<comment type="caution">
    <text evidence="5">The sequence shown here is derived from an EMBL/GenBank/DDBJ whole genome shotgun (WGS) entry which is preliminary data.</text>
</comment>
<dbReference type="PROSITE" id="PS00211">
    <property type="entry name" value="ABC_TRANSPORTER_1"/>
    <property type="match status" value="1"/>
</dbReference>
<dbReference type="PANTHER" id="PTHR42781:SF9">
    <property type="entry name" value="AMINO ACID ABC TRANSPORTER, ATP-BINDING PROTEIN-RELATED"/>
    <property type="match status" value="1"/>
</dbReference>
<dbReference type="Gene3D" id="3.40.50.300">
    <property type="entry name" value="P-loop containing nucleotide triphosphate hydrolases"/>
    <property type="match status" value="1"/>
</dbReference>
<dbReference type="EMBL" id="QSVQ01000012">
    <property type="protein sequence ID" value="RGO49489.1"/>
    <property type="molecule type" value="Genomic_DNA"/>
</dbReference>
<dbReference type="GO" id="GO:0005524">
    <property type="term" value="F:ATP binding"/>
    <property type="evidence" value="ECO:0007669"/>
    <property type="project" value="UniProtKB-KW"/>
</dbReference>
<dbReference type="Proteomes" id="UP000261055">
    <property type="component" value="Unassembled WGS sequence"/>
</dbReference>
<evidence type="ECO:0000256" key="3">
    <source>
        <dbReference type="ARBA" id="ARBA00022840"/>
    </source>
</evidence>
<evidence type="ECO:0000259" key="4">
    <source>
        <dbReference type="PROSITE" id="PS50893"/>
    </source>
</evidence>
<keyword evidence="1" id="KW-0813">Transport</keyword>
<dbReference type="PROSITE" id="PS50893">
    <property type="entry name" value="ABC_TRANSPORTER_2"/>
    <property type="match status" value="1"/>
</dbReference>
<dbReference type="SUPFAM" id="SSF52540">
    <property type="entry name" value="P-loop containing nucleoside triphosphate hydrolases"/>
    <property type="match status" value="1"/>
</dbReference>
<organism evidence="5 6">
    <name type="scientific">Dorea formicigenerans</name>
    <dbReference type="NCBI Taxonomy" id="39486"/>
    <lineage>
        <taxon>Bacteria</taxon>
        <taxon>Bacillati</taxon>
        <taxon>Bacillota</taxon>
        <taxon>Clostridia</taxon>
        <taxon>Lachnospirales</taxon>
        <taxon>Lachnospiraceae</taxon>
        <taxon>Dorea</taxon>
    </lineage>
</organism>
<keyword evidence="6" id="KW-1185">Reference proteome</keyword>
<keyword evidence="2" id="KW-0547">Nucleotide-binding</keyword>
<name>A0A3E5GR91_9FIRM</name>
<dbReference type="Pfam" id="PF00005">
    <property type="entry name" value="ABC_tran"/>
    <property type="match status" value="1"/>
</dbReference>